<name>A0A395M1R7_9BACT</name>
<evidence type="ECO:0000259" key="1">
    <source>
        <dbReference type="Pfam" id="PF13613"/>
    </source>
</evidence>
<gene>
    <name evidence="2" type="ORF">D0433_04425</name>
</gene>
<comment type="caution">
    <text evidence="2">The sequence shown here is derived from an EMBL/GenBank/DDBJ whole genome shotgun (WGS) entry which is preliminary data.</text>
</comment>
<sequence length="164" mass="18924">MASIYTNLRTERQYRASTGLSEQTFNQLFEQFKRFYVPKKGNSASPYEPLFQDAREALFFILFYYKTYPTLQILGLQFGCSDKSAFEYLESIKPALKKALETDKRLAVEVFGTQAAFDKAFEGVKEIMIDGFEVPVERDKDKRLQAEDYSGKKMSYQDSVMCVG</sequence>
<evidence type="ECO:0000313" key="3">
    <source>
        <dbReference type="Proteomes" id="UP000266389"/>
    </source>
</evidence>
<feature type="domain" description="Transposase Helix-turn-helix" evidence="1">
    <location>
        <begin position="54"/>
        <end position="100"/>
    </location>
</feature>
<dbReference type="AlphaFoldDB" id="A0A395M1R7"/>
<reference evidence="2 3" key="1">
    <citation type="journal article" date="2011" name="ISME J.">
        <title>Community ecology of hot spring cyanobacterial mats: predominant populations and their functional potential.</title>
        <authorList>
            <person name="Klatt C.G."/>
            <person name="Wood J.M."/>
            <person name="Rusch D.B."/>
            <person name="Bateson M.M."/>
            <person name="Hamamura N."/>
            <person name="Heidelberg J.F."/>
            <person name="Grossman A.R."/>
            <person name="Bhaya D."/>
            <person name="Cohan F.M."/>
            <person name="Kuhl M."/>
            <person name="Bryant D.A."/>
            <person name="Ward D.M."/>
        </authorList>
    </citation>
    <scope>NUCLEOTIDE SEQUENCE [LARGE SCALE GENOMIC DNA]</scope>
    <source>
        <strain evidence="2">OS</strain>
    </source>
</reference>
<accession>A0A395M1R7</accession>
<dbReference type="Pfam" id="PF13613">
    <property type="entry name" value="HTH_Tnp_4"/>
    <property type="match status" value="1"/>
</dbReference>
<dbReference type="EMBL" id="PHFL01000030">
    <property type="protein sequence ID" value="RFM24652.1"/>
    <property type="molecule type" value="Genomic_DNA"/>
</dbReference>
<evidence type="ECO:0000313" key="2">
    <source>
        <dbReference type="EMBL" id="RFM24652.1"/>
    </source>
</evidence>
<dbReference type="InterPro" id="IPR027805">
    <property type="entry name" value="Transposase_HTH_dom"/>
</dbReference>
<protein>
    <recommendedName>
        <fullName evidence="1">Transposase Helix-turn-helix domain-containing protein</fullName>
    </recommendedName>
</protein>
<proteinExistence type="predicted"/>
<dbReference type="Proteomes" id="UP000266389">
    <property type="component" value="Unassembled WGS sequence"/>
</dbReference>
<organism evidence="2 3">
    <name type="scientific">Candidatus Thermochlorobacter aerophilus</name>
    <dbReference type="NCBI Taxonomy" id="1868324"/>
    <lineage>
        <taxon>Bacteria</taxon>
        <taxon>Pseudomonadati</taxon>
        <taxon>Chlorobiota</taxon>
        <taxon>Chlorobiia</taxon>
        <taxon>Chlorobiales</taxon>
        <taxon>Candidatus Thermochlorobacteriaceae</taxon>
        <taxon>Candidatus Thermochlorobacter</taxon>
    </lineage>
</organism>